<accession>A0AAP0E2T2</accession>
<dbReference type="Proteomes" id="UP001419268">
    <property type="component" value="Unassembled WGS sequence"/>
</dbReference>
<feature type="region of interest" description="Disordered" evidence="1">
    <location>
        <begin position="1"/>
        <end position="255"/>
    </location>
</feature>
<evidence type="ECO:0000313" key="2">
    <source>
        <dbReference type="EMBL" id="KAK9083267.1"/>
    </source>
</evidence>
<dbReference type="EMBL" id="JBBNAG010000013">
    <property type="protein sequence ID" value="KAK9083267.1"/>
    <property type="molecule type" value="Genomic_DNA"/>
</dbReference>
<feature type="compositionally biased region" description="Low complexity" evidence="1">
    <location>
        <begin position="145"/>
        <end position="154"/>
    </location>
</feature>
<gene>
    <name evidence="2" type="ORF">Scep_029738</name>
</gene>
<protein>
    <submittedName>
        <fullName evidence="2">Uncharacterized protein</fullName>
    </submittedName>
</protein>
<feature type="compositionally biased region" description="Polar residues" evidence="1">
    <location>
        <begin position="194"/>
        <end position="203"/>
    </location>
</feature>
<evidence type="ECO:0000256" key="1">
    <source>
        <dbReference type="SAM" id="MobiDB-lite"/>
    </source>
</evidence>
<keyword evidence="3" id="KW-1185">Reference proteome</keyword>
<reference evidence="2 3" key="1">
    <citation type="submission" date="2024-01" db="EMBL/GenBank/DDBJ databases">
        <title>Genome assemblies of Stephania.</title>
        <authorList>
            <person name="Yang L."/>
        </authorList>
    </citation>
    <scope>NUCLEOTIDE SEQUENCE [LARGE SCALE GENOMIC DNA]</scope>
    <source>
        <strain evidence="2">JXDWG</strain>
        <tissue evidence="2">Leaf</tissue>
    </source>
</reference>
<evidence type="ECO:0000313" key="3">
    <source>
        <dbReference type="Proteomes" id="UP001419268"/>
    </source>
</evidence>
<feature type="compositionally biased region" description="Basic and acidic residues" evidence="1">
    <location>
        <begin position="1"/>
        <end position="15"/>
    </location>
</feature>
<proteinExistence type="predicted"/>
<dbReference type="AlphaFoldDB" id="A0AAP0E2T2"/>
<name>A0AAP0E2T2_9MAGN</name>
<feature type="compositionally biased region" description="Low complexity" evidence="1">
    <location>
        <begin position="121"/>
        <end position="135"/>
    </location>
</feature>
<comment type="caution">
    <text evidence="2">The sequence shown here is derived from an EMBL/GenBank/DDBJ whole genome shotgun (WGS) entry which is preliminary data.</text>
</comment>
<feature type="compositionally biased region" description="Basic and acidic residues" evidence="1">
    <location>
        <begin position="55"/>
        <end position="72"/>
    </location>
</feature>
<sequence>MSSEVLKPKDMKNDPPQELILPHQDEMSLDNQDSHQVPKANEIPSPKIMKLGKGKRGERWEKERDNSKRERSGGNSGETTSGGVRTDRRRARRTREARWLGQKRLASARSARRGGDGSSRGGPAVAGRAAAPTPAEHGKQRQTMAPALAAAACEADGDSARTSNDTQWRRRKKKEKEKRSAAALGNGAGGARNSCATRRNYFSGSAGGRVGEAAATPRVSGDGEAVAQPAVRDERRGAARGGALSDRSNIDEGCDSTKFDDEMKVMFISTSLVVIEMT</sequence>
<organism evidence="2 3">
    <name type="scientific">Stephania cephalantha</name>
    <dbReference type="NCBI Taxonomy" id="152367"/>
    <lineage>
        <taxon>Eukaryota</taxon>
        <taxon>Viridiplantae</taxon>
        <taxon>Streptophyta</taxon>
        <taxon>Embryophyta</taxon>
        <taxon>Tracheophyta</taxon>
        <taxon>Spermatophyta</taxon>
        <taxon>Magnoliopsida</taxon>
        <taxon>Ranunculales</taxon>
        <taxon>Menispermaceae</taxon>
        <taxon>Menispermoideae</taxon>
        <taxon>Cissampelideae</taxon>
        <taxon>Stephania</taxon>
    </lineage>
</organism>